<evidence type="ECO:0000313" key="7">
    <source>
        <dbReference type="Proteomes" id="UP001497392"/>
    </source>
</evidence>
<dbReference type="InterPro" id="IPR036279">
    <property type="entry name" value="5-3_exonuclease_C_sf"/>
</dbReference>
<feature type="region of interest" description="Disordered" evidence="4">
    <location>
        <begin position="37"/>
        <end position="69"/>
    </location>
</feature>
<dbReference type="CDD" id="cd09859">
    <property type="entry name" value="PIN_53EXO"/>
    <property type="match status" value="1"/>
</dbReference>
<dbReference type="EMBL" id="CAXHTA020000019">
    <property type="protein sequence ID" value="CAL5228755.1"/>
    <property type="molecule type" value="Genomic_DNA"/>
</dbReference>
<dbReference type="SMART" id="SM00279">
    <property type="entry name" value="HhH2"/>
    <property type="match status" value="1"/>
</dbReference>
<dbReference type="Pfam" id="PF01367">
    <property type="entry name" value="5_3_exonuc"/>
    <property type="match status" value="1"/>
</dbReference>
<evidence type="ECO:0000256" key="2">
    <source>
        <dbReference type="ARBA" id="ARBA00022801"/>
    </source>
</evidence>
<dbReference type="InterPro" id="IPR020046">
    <property type="entry name" value="5-3_exonucl_a-hlix_arch_N"/>
</dbReference>
<dbReference type="Gene3D" id="3.40.50.1010">
    <property type="entry name" value="5'-nuclease"/>
    <property type="match status" value="1"/>
</dbReference>
<evidence type="ECO:0000256" key="3">
    <source>
        <dbReference type="ARBA" id="ARBA00023125"/>
    </source>
</evidence>
<evidence type="ECO:0000256" key="4">
    <source>
        <dbReference type="SAM" id="MobiDB-lite"/>
    </source>
</evidence>
<feature type="domain" description="5'-3' exonuclease" evidence="5">
    <location>
        <begin position="74"/>
        <end position="349"/>
    </location>
</feature>
<dbReference type="SUPFAM" id="SSF47807">
    <property type="entry name" value="5' to 3' exonuclease, C-terminal subdomain"/>
    <property type="match status" value="1"/>
</dbReference>
<dbReference type="InterPro" id="IPR029060">
    <property type="entry name" value="PIN-like_dom_sf"/>
</dbReference>
<keyword evidence="7" id="KW-1185">Reference proteome</keyword>
<evidence type="ECO:0000313" key="6">
    <source>
        <dbReference type="EMBL" id="CAL5228755.1"/>
    </source>
</evidence>
<dbReference type="Pfam" id="PF02739">
    <property type="entry name" value="5_3_exonuc_N"/>
    <property type="match status" value="1"/>
</dbReference>
<protein>
    <submittedName>
        <fullName evidence="6">G11942 protein</fullName>
    </submittedName>
</protein>
<sequence length="396" mass="43508">MLTWRTSPQGLPGSFLLGRAVAKHRLLVCASGQAATESAPGKAQTVEHDSRRYSQYAASTSQDSQPTPQTDFSKRLILVDAHALLYRSHFGFRTQRLETAGGEDTSISYGFLSTVLRLLEIQEPPTHFAVVMDHHGKTFRHELYTDYKAQRPPMPDAMKLAIPKIQQLLQILGLPVMRVAGVEADDVIGTVATRAREAGFVVAIASPDKDFFQVLKPGLQLLRPPKKDARDGAGIVAGFVGYNYDAFKQEFGIEPWQWVHVLALMGDASDNVPGVPGVGAKGALSLIQQYGSVESVLENADKVKRKGQREQLSSTEGIQKAQLSKRLVTIQTDVDLPPVRIPWENLLLRAPPEERLAEIESALGELEFKQHAQRFTRLWAAMRSAEQAAAAAGVLQ</sequence>
<name>A0ABP1G947_9CHLO</name>
<accession>A0ABP1G947</accession>
<evidence type="ECO:0000256" key="1">
    <source>
        <dbReference type="ARBA" id="ARBA00022722"/>
    </source>
</evidence>
<dbReference type="SMART" id="SM00475">
    <property type="entry name" value="53EXOc"/>
    <property type="match status" value="1"/>
</dbReference>
<dbReference type="InterPro" id="IPR002421">
    <property type="entry name" value="5-3_exonuclease"/>
</dbReference>
<evidence type="ECO:0000259" key="5">
    <source>
        <dbReference type="SMART" id="SM00475"/>
    </source>
</evidence>
<dbReference type="PANTHER" id="PTHR42646">
    <property type="entry name" value="FLAP ENDONUCLEASE XNI"/>
    <property type="match status" value="1"/>
</dbReference>
<dbReference type="PANTHER" id="PTHR42646:SF2">
    <property type="entry name" value="5'-3' EXONUCLEASE FAMILY PROTEIN"/>
    <property type="match status" value="1"/>
</dbReference>
<dbReference type="Proteomes" id="UP001497392">
    <property type="component" value="Unassembled WGS sequence"/>
</dbReference>
<keyword evidence="1" id="KW-0540">Nuclease</keyword>
<reference evidence="6 7" key="1">
    <citation type="submission" date="2024-06" db="EMBL/GenBank/DDBJ databases">
        <authorList>
            <person name="Kraege A."/>
            <person name="Thomma B."/>
        </authorList>
    </citation>
    <scope>NUCLEOTIDE SEQUENCE [LARGE SCALE GENOMIC DNA]</scope>
</reference>
<dbReference type="Gene3D" id="1.10.150.20">
    <property type="entry name" value="5' to 3' exonuclease, C-terminal subdomain"/>
    <property type="match status" value="1"/>
</dbReference>
<dbReference type="CDD" id="cd09898">
    <property type="entry name" value="H3TH_53EXO"/>
    <property type="match status" value="1"/>
</dbReference>
<keyword evidence="2" id="KW-0378">Hydrolase</keyword>
<proteinExistence type="predicted"/>
<dbReference type="InterPro" id="IPR008918">
    <property type="entry name" value="HhH2"/>
</dbReference>
<comment type="caution">
    <text evidence="6">The sequence shown here is derived from an EMBL/GenBank/DDBJ whole genome shotgun (WGS) entry which is preliminary data.</text>
</comment>
<dbReference type="SUPFAM" id="SSF88723">
    <property type="entry name" value="PIN domain-like"/>
    <property type="match status" value="1"/>
</dbReference>
<dbReference type="InterPro" id="IPR038969">
    <property type="entry name" value="FEN"/>
</dbReference>
<dbReference type="InterPro" id="IPR020045">
    <property type="entry name" value="DNA_polI_H3TH"/>
</dbReference>
<keyword evidence="3" id="KW-0238">DNA-binding</keyword>
<organism evidence="6 7">
    <name type="scientific">Coccomyxa viridis</name>
    <dbReference type="NCBI Taxonomy" id="1274662"/>
    <lineage>
        <taxon>Eukaryota</taxon>
        <taxon>Viridiplantae</taxon>
        <taxon>Chlorophyta</taxon>
        <taxon>core chlorophytes</taxon>
        <taxon>Trebouxiophyceae</taxon>
        <taxon>Trebouxiophyceae incertae sedis</taxon>
        <taxon>Coccomyxaceae</taxon>
        <taxon>Coccomyxa</taxon>
    </lineage>
</organism>
<gene>
    <name evidence="6" type="primary">g11942</name>
    <name evidence="6" type="ORF">VP750_LOCUS10661</name>
</gene>
<feature type="compositionally biased region" description="Polar residues" evidence="4">
    <location>
        <begin position="56"/>
        <end position="69"/>
    </location>
</feature>